<evidence type="ECO:0000313" key="2">
    <source>
        <dbReference type="EMBL" id="NII42641.1"/>
    </source>
</evidence>
<feature type="region of interest" description="Disordered" evidence="1">
    <location>
        <begin position="1"/>
        <end position="29"/>
    </location>
</feature>
<dbReference type="Proteomes" id="UP001318300">
    <property type="component" value="Unassembled WGS sequence"/>
</dbReference>
<gene>
    <name evidence="2" type="ORF">E9228_003315</name>
</gene>
<reference evidence="2 3" key="1">
    <citation type="submission" date="2020-03" db="EMBL/GenBank/DDBJ databases">
        <title>Above-ground endophytic microbial communities from plants in different locations in the United States.</title>
        <authorList>
            <person name="Frank C."/>
        </authorList>
    </citation>
    <scope>NUCLEOTIDE SEQUENCE [LARGE SCALE GENOMIC DNA]</scope>
    <source>
        <strain evidence="2 3">WW7</strain>
    </source>
</reference>
<comment type="caution">
    <text evidence="2">The sequence shown here is derived from an EMBL/GenBank/DDBJ whole genome shotgun (WGS) entry which is preliminary data.</text>
</comment>
<name>A0ABX0TAW8_9MICO</name>
<proteinExistence type="predicted"/>
<evidence type="ECO:0000313" key="3">
    <source>
        <dbReference type="Proteomes" id="UP001318300"/>
    </source>
</evidence>
<keyword evidence="3" id="KW-1185">Reference proteome</keyword>
<accession>A0ABX0TAW8</accession>
<evidence type="ECO:0000256" key="1">
    <source>
        <dbReference type="SAM" id="MobiDB-lite"/>
    </source>
</evidence>
<feature type="region of interest" description="Disordered" evidence="1">
    <location>
        <begin position="49"/>
        <end position="72"/>
    </location>
</feature>
<protein>
    <submittedName>
        <fullName evidence="2">Uncharacterized protein</fullName>
    </submittedName>
</protein>
<dbReference type="EMBL" id="JAAOYO010000006">
    <property type="protein sequence ID" value="NII42641.1"/>
    <property type="molecule type" value="Genomic_DNA"/>
</dbReference>
<sequence length="72" mass="7871">MHDRSTTHPLPGAAPATSPELPAPRGEERCPSRFDRWLCGLQQAHGGLHVAEEQQGRTTWNDALDGRDLSAL</sequence>
<dbReference type="RefSeq" id="WP_166781628.1">
    <property type="nucleotide sequence ID" value="NZ_JAAOYO010000006.1"/>
</dbReference>
<organism evidence="2 3">
    <name type="scientific">Curtobacterium salicis</name>
    <dbReference type="NCBI Taxonomy" id="1779862"/>
    <lineage>
        <taxon>Bacteria</taxon>
        <taxon>Bacillati</taxon>
        <taxon>Actinomycetota</taxon>
        <taxon>Actinomycetes</taxon>
        <taxon>Micrococcales</taxon>
        <taxon>Microbacteriaceae</taxon>
        <taxon>Curtobacterium</taxon>
    </lineage>
</organism>